<name>A0AAE3R1L5_9BACT</name>
<dbReference type="InterPro" id="IPR029024">
    <property type="entry name" value="TerB-like"/>
</dbReference>
<dbReference type="AlphaFoldDB" id="A0AAE3R1L5"/>
<evidence type="ECO:0000313" key="2">
    <source>
        <dbReference type="Proteomes" id="UP001232063"/>
    </source>
</evidence>
<dbReference type="RefSeq" id="WP_314509483.1">
    <property type="nucleotide sequence ID" value="NZ_JASJOU010000001.1"/>
</dbReference>
<dbReference type="Proteomes" id="UP001232063">
    <property type="component" value="Unassembled WGS sequence"/>
</dbReference>
<evidence type="ECO:0008006" key="3">
    <source>
        <dbReference type="Google" id="ProtNLM"/>
    </source>
</evidence>
<organism evidence="1 2">
    <name type="scientific">Xanthocytophaga agilis</name>
    <dbReference type="NCBI Taxonomy" id="3048010"/>
    <lineage>
        <taxon>Bacteria</taxon>
        <taxon>Pseudomonadati</taxon>
        <taxon>Bacteroidota</taxon>
        <taxon>Cytophagia</taxon>
        <taxon>Cytophagales</taxon>
        <taxon>Rhodocytophagaceae</taxon>
        <taxon>Xanthocytophaga</taxon>
    </lineage>
</organism>
<comment type="caution">
    <text evidence="1">The sequence shown here is derived from an EMBL/GenBank/DDBJ whole genome shotgun (WGS) entry which is preliminary data.</text>
</comment>
<protein>
    <recommendedName>
        <fullName evidence="3">Co-chaperone DjlA N-terminal domain-containing protein</fullName>
    </recommendedName>
</protein>
<sequence>MATKQTWKTFYQRLAYLYYAIAKADEKIVPEEIARVREIVRKEWVSLETTEDEFGSDAAFQIEIAFDWLVEQKPSAEKALEKFEHFVEERPDFLTRKLKQRILDTSTSIADSFHGTNKLEERLLERLGAALGK</sequence>
<dbReference type="EMBL" id="JASJOU010000001">
    <property type="protein sequence ID" value="MDJ1499947.1"/>
    <property type="molecule type" value="Genomic_DNA"/>
</dbReference>
<dbReference type="CDD" id="cd07177">
    <property type="entry name" value="terB_like"/>
    <property type="match status" value="1"/>
</dbReference>
<proteinExistence type="predicted"/>
<dbReference type="SUPFAM" id="SSF158682">
    <property type="entry name" value="TerB-like"/>
    <property type="match status" value="1"/>
</dbReference>
<keyword evidence="2" id="KW-1185">Reference proteome</keyword>
<evidence type="ECO:0000313" key="1">
    <source>
        <dbReference type="EMBL" id="MDJ1499947.1"/>
    </source>
</evidence>
<dbReference type="Gene3D" id="1.10.3680.10">
    <property type="entry name" value="TerB-like"/>
    <property type="match status" value="1"/>
</dbReference>
<gene>
    <name evidence="1" type="ORF">QNI22_04795</name>
</gene>
<reference evidence="1" key="1">
    <citation type="submission" date="2023-05" db="EMBL/GenBank/DDBJ databases">
        <authorList>
            <person name="Zhang X."/>
        </authorList>
    </citation>
    <scope>NUCLEOTIDE SEQUENCE</scope>
    <source>
        <strain evidence="1">BD1B2-1</strain>
    </source>
</reference>
<accession>A0AAE3R1L5</accession>